<dbReference type="InterPro" id="IPR046336">
    <property type="entry name" value="Lon_prtase_N_sf"/>
</dbReference>
<proteinExistence type="predicted"/>
<protein>
    <recommendedName>
        <fullName evidence="1">Lon N-terminal domain-containing protein</fullName>
    </recommendedName>
</protein>
<dbReference type="Gene3D" id="2.30.130.40">
    <property type="entry name" value="LON domain-like"/>
    <property type="match status" value="1"/>
</dbReference>
<dbReference type="Pfam" id="PF02190">
    <property type="entry name" value="LON_substr_bdg"/>
    <property type="match status" value="1"/>
</dbReference>
<dbReference type="SUPFAM" id="SSF88697">
    <property type="entry name" value="PUA domain-like"/>
    <property type="match status" value="1"/>
</dbReference>
<dbReference type="InterPro" id="IPR003111">
    <property type="entry name" value="Lon_prtase_N"/>
</dbReference>
<accession>A0A0A8XXC9</accession>
<reference evidence="2" key="1">
    <citation type="submission" date="2014-09" db="EMBL/GenBank/DDBJ databases">
        <authorList>
            <person name="Magalhaes I.L.F."/>
            <person name="Oliveira U."/>
            <person name="Santos F.R."/>
            <person name="Vidigal T.H.D.A."/>
            <person name="Brescovit A.D."/>
            <person name="Santos A.J."/>
        </authorList>
    </citation>
    <scope>NUCLEOTIDE SEQUENCE</scope>
    <source>
        <tissue evidence="2">Shoot tissue taken approximately 20 cm above the soil surface</tissue>
    </source>
</reference>
<sequence>MIPGADSLSWMLAQSSICQCFIFKPRLTEAIDKAINHVDAPCMIGVVHVYQHKSDGHHAIASVGTTVEIQKIQQLDDGSSCVFSRGQQWFRLKRCWLDVDGIPWGEVQIIKEDTPLRTPRDAFGQLAASNNFWQCALSMPSLHVSWFKQLGQDSELDGDSLSPTSTSSEQSVTDKRIYLSASQFSSSVRCDILDESSNEDVDTMHEQSWQNHDSVNKIGECGHPDEYKNSGDEDDLCVTSSKSFSRVRKKDTEQQRPYCGAYNSKMASQAPLSFWPRWAYEMYDSYSLARRAADLWRQVWMIM</sequence>
<evidence type="ECO:0000259" key="1">
    <source>
        <dbReference type="Pfam" id="PF02190"/>
    </source>
</evidence>
<reference evidence="2" key="2">
    <citation type="journal article" date="2015" name="Data Brief">
        <title>Shoot transcriptome of the giant reed, Arundo donax.</title>
        <authorList>
            <person name="Barrero R.A."/>
            <person name="Guerrero F.D."/>
            <person name="Moolhuijzen P."/>
            <person name="Goolsby J.A."/>
            <person name="Tidwell J."/>
            <person name="Bellgard S.E."/>
            <person name="Bellgard M.I."/>
        </authorList>
    </citation>
    <scope>NUCLEOTIDE SEQUENCE</scope>
    <source>
        <tissue evidence="2">Shoot tissue taken approximately 20 cm above the soil surface</tissue>
    </source>
</reference>
<name>A0A0A8XXC9_ARUDO</name>
<organism evidence="2">
    <name type="scientific">Arundo donax</name>
    <name type="common">Giant reed</name>
    <name type="synonym">Donax arundinaceus</name>
    <dbReference type="NCBI Taxonomy" id="35708"/>
    <lineage>
        <taxon>Eukaryota</taxon>
        <taxon>Viridiplantae</taxon>
        <taxon>Streptophyta</taxon>
        <taxon>Embryophyta</taxon>
        <taxon>Tracheophyta</taxon>
        <taxon>Spermatophyta</taxon>
        <taxon>Magnoliopsida</taxon>
        <taxon>Liliopsida</taxon>
        <taxon>Poales</taxon>
        <taxon>Poaceae</taxon>
        <taxon>PACMAD clade</taxon>
        <taxon>Arundinoideae</taxon>
        <taxon>Arundineae</taxon>
        <taxon>Arundo</taxon>
    </lineage>
</organism>
<dbReference type="InterPro" id="IPR015947">
    <property type="entry name" value="PUA-like_sf"/>
</dbReference>
<evidence type="ECO:0000313" key="2">
    <source>
        <dbReference type="EMBL" id="JAD18614.1"/>
    </source>
</evidence>
<dbReference type="EMBL" id="GBRH01279281">
    <property type="protein sequence ID" value="JAD18614.1"/>
    <property type="molecule type" value="Transcribed_RNA"/>
</dbReference>
<feature type="domain" description="Lon N-terminal" evidence="1">
    <location>
        <begin position="21"/>
        <end position="115"/>
    </location>
</feature>
<dbReference type="AlphaFoldDB" id="A0A0A8XXC9"/>